<name>A0AAE1CUL0_9GAST</name>
<gene>
    <name evidence="1" type="ORF">RRG08_062200</name>
</gene>
<comment type="caution">
    <text evidence="1">The sequence shown here is derived from an EMBL/GenBank/DDBJ whole genome shotgun (WGS) entry which is preliminary data.</text>
</comment>
<sequence length="75" mass="8573">MKSELINTQENRKDYIGRASCSVQLKDLGHQSDTMMTIDYRHGMNSVHVPVRHVSRIEQTSNKGRPFLSSVSGRR</sequence>
<dbReference type="Proteomes" id="UP001283361">
    <property type="component" value="Unassembled WGS sequence"/>
</dbReference>
<evidence type="ECO:0000313" key="2">
    <source>
        <dbReference type="Proteomes" id="UP001283361"/>
    </source>
</evidence>
<accession>A0AAE1CUL0</accession>
<dbReference type="AlphaFoldDB" id="A0AAE1CUL0"/>
<organism evidence="1 2">
    <name type="scientific">Elysia crispata</name>
    <name type="common">lettuce slug</name>
    <dbReference type="NCBI Taxonomy" id="231223"/>
    <lineage>
        <taxon>Eukaryota</taxon>
        <taxon>Metazoa</taxon>
        <taxon>Spiralia</taxon>
        <taxon>Lophotrochozoa</taxon>
        <taxon>Mollusca</taxon>
        <taxon>Gastropoda</taxon>
        <taxon>Heterobranchia</taxon>
        <taxon>Euthyneura</taxon>
        <taxon>Panpulmonata</taxon>
        <taxon>Sacoglossa</taxon>
        <taxon>Placobranchoidea</taxon>
        <taxon>Plakobranchidae</taxon>
        <taxon>Elysia</taxon>
    </lineage>
</organism>
<protein>
    <submittedName>
        <fullName evidence="1">Uncharacterized protein</fullName>
    </submittedName>
</protein>
<reference evidence="1" key="1">
    <citation type="journal article" date="2023" name="G3 (Bethesda)">
        <title>A reference genome for the long-term kleptoplast-retaining sea slug Elysia crispata morphotype clarki.</title>
        <authorList>
            <person name="Eastman K.E."/>
            <person name="Pendleton A.L."/>
            <person name="Shaikh M.A."/>
            <person name="Suttiyut T."/>
            <person name="Ogas R."/>
            <person name="Tomko P."/>
            <person name="Gavelis G."/>
            <person name="Widhalm J.R."/>
            <person name="Wisecaver J.H."/>
        </authorList>
    </citation>
    <scope>NUCLEOTIDE SEQUENCE</scope>
    <source>
        <strain evidence="1">ECLA1</strain>
    </source>
</reference>
<dbReference type="EMBL" id="JAWDGP010006640">
    <property type="protein sequence ID" value="KAK3737573.1"/>
    <property type="molecule type" value="Genomic_DNA"/>
</dbReference>
<evidence type="ECO:0000313" key="1">
    <source>
        <dbReference type="EMBL" id="KAK3737573.1"/>
    </source>
</evidence>
<proteinExistence type="predicted"/>
<keyword evidence="2" id="KW-1185">Reference proteome</keyword>